<evidence type="ECO:0000256" key="2">
    <source>
        <dbReference type="ARBA" id="ARBA00005551"/>
    </source>
</evidence>
<keyword evidence="3" id="KW-0813">Transport</keyword>
<evidence type="ECO:0000256" key="4">
    <source>
        <dbReference type="ARBA" id="ARBA00022538"/>
    </source>
</evidence>
<evidence type="ECO:0000256" key="7">
    <source>
        <dbReference type="ARBA" id="ARBA00023136"/>
    </source>
</evidence>
<evidence type="ECO:0000256" key="5">
    <source>
        <dbReference type="ARBA" id="ARBA00022692"/>
    </source>
</evidence>
<feature type="transmembrane region" description="Helical" evidence="8">
    <location>
        <begin position="237"/>
        <end position="254"/>
    </location>
</feature>
<dbReference type="PANTHER" id="PTHR42751:SF3">
    <property type="entry name" value="SODIUM_GLUTAMATE SYMPORTER"/>
    <property type="match status" value="1"/>
</dbReference>
<dbReference type="InterPro" id="IPR006153">
    <property type="entry name" value="Cation/H_exchanger_TM"/>
</dbReference>
<feature type="transmembrane region" description="Helical" evidence="8">
    <location>
        <begin position="135"/>
        <end position="154"/>
    </location>
</feature>
<feature type="transmembrane region" description="Helical" evidence="8">
    <location>
        <begin position="22"/>
        <end position="40"/>
    </location>
</feature>
<sequence length="751" mass="82654">MTLNLILANVQAATEAFDINGLISDLAFILILGAVTTLLFKWMKQPVVLGYIVAGFLASPHFTYLPSVTTEANIDFWAQIGIIVLLFSLGLEFSFRKLVNAGGSAVVTALFIVCGMMVAGFAAGSILGFSRINSLFLGGMLSMSSTTIIIKAFTDLNLRHRKFASLVFAVLIVEDLFAVLMMVILSSIAINNSVEGGEMLYSVSKLVFFLIIWFVVGVFLLPSLLNWQRRFLNSETLLIVSMGLCLGMAVFSVACGFSLALGAFVMGSILAGTSFAERIERITVPVKDLFGSVFFISVGMMVNPTIIADYWMPILILSGVVIVGMIFFGTFGMLLTGQSLRVAIESGFSLTQIGEFAFIIASLGMGLGVLDAQIYPIVVAVSVVTTFTTPYFIRMAPPAARWVESHLPQKLHFLIDRYSESATAEQSVVKELWRSLLKRYLWRVVLYSMVLIAMCIITQRYLIPFALGVFPNWGRLLGTVVALFLMTPFLMALTYPASKNTERKRLRECNAKFDVPLIIMTVVRLLIAMMIIVYLLSSVYSMAVGWTLGVLLFIALLMSYSKTVKARLSKIETRFIDNLNERELRRSGAKNSLVPNMHLAYMTVGYDCPFVGEQLKNSGLRSRYGVSVSSIQRGNNMIMVPAAEARVFPGDILGVIGSDEEIQALLPVVEADNDTEAPPAVDNVRLTSVRLREDSPMVGKTVVTSRLRETYEALLVAVQRSDCYIQADAVTVFAPGDVLWMVCDVDRVKDI</sequence>
<feature type="transmembrane region" description="Helical" evidence="8">
    <location>
        <begin position="374"/>
        <end position="393"/>
    </location>
</feature>
<evidence type="ECO:0000256" key="3">
    <source>
        <dbReference type="ARBA" id="ARBA00022448"/>
    </source>
</evidence>
<feature type="transmembrane region" description="Helical" evidence="8">
    <location>
        <begin position="440"/>
        <end position="463"/>
    </location>
</feature>
<keyword evidence="5 8" id="KW-0812">Transmembrane</keyword>
<keyword evidence="6 8" id="KW-1133">Transmembrane helix</keyword>
<dbReference type="InterPro" id="IPR038770">
    <property type="entry name" value="Na+/solute_symporter_sf"/>
</dbReference>
<comment type="caution">
    <text evidence="10">The sequence shown here is derived from an EMBL/GenBank/DDBJ whole genome shotgun (WGS) entry which is preliminary data.</text>
</comment>
<dbReference type="PANTHER" id="PTHR42751">
    <property type="entry name" value="SODIUM/HYDROGEN EXCHANGER FAMILY/TRKA DOMAIN PROTEIN"/>
    <property type="match status" value="1"/>
</dbReference>
<reference evidence="10 11" key="1">
    <citation type="submission" date="2019-02" db="EMBL/GenBank/DDBJ databases">
        <title>Isolation and identification of novel species under the genus Muribaculum.</title>
        <authorList>
            <person name="Miyake S."/>
            <person name="Ding Y."/>
            <person name="Low A."/>
            <person name="Soh M."/>
            <person name="Seedorf H."/>
        </authorList>
    </citation>
    <scope>NUCLEOTIDE SEQUENCE [LARGE SCALE GENOMIC DNA]</scope>
    <source>
        <strain evidence="10 11">TLL-A3</strain>
    </source>
</reference>
<comment type="subcellular location">
    <subcellularLocation>
        <location evidence="1">Membrane</location>
        <topology evidence="1">Multi-pass membrane protein</topology>
    </subcellularLocation>
</comment>
<evidence type="ECO:0000256" key="6">
    <source>
        <dbReference type="ARBA" id="ARBA00022989"/>
    </source>
</evidence>
<keyword evidence="4" id="KW-0630">Potassium</keyword>
<dbReference type="PROSITE" id="PS51202">
    <property type="entry name" value="RCK_C"/>
    <property type="match status" value="2"/>
</dbReference>
<feature type="transmembrane region" description="Helical" evidence="8">
    <location>
        <begin position="206"/>
        <end position="225"/>
    </location>
</feature>
<proteinExistence type="inferred from homology"/>
<dbReference type="SUPFAM" id="SSF116726">
    <property type="entry name" value="TrkA C-terminal domain-like"/>
    <property type="match status" value="2"/>
</dbReference>
<feature type="domain" description="RCK C-terminal" evidence="9">
    <location>
        <begin position="587"/>
        <end position="671"/>
    </location>
</feature>
<dbReference type="Gene3D" id="1.20.1530.20">
    <property type="match status" value="1"/>
</dbReference>
<dbReference type="GO" id="GO:0008324">
    <property type="term" value="F:monoatomic cation transmembrane transporter activity"/>
    <property type="evidence" value="ECO:0007669"/>
    <property type="project" value="InterPro"/>
</dbReference>
<protein>
    <submittedName>
        <fullName evidence="10">Sodium:proton antiporter</fullName>
    </submittedName>
</protein>
<evidence type="ECO:0000313" key="11">
    <source>
        <dbReference type="Proteomes" id="UP000297635"/>
    </source>
</evidence>
<accession>A0A4Z0V2Y9</accession>
<dbReference type="GO" id="GO:0016020">
    <property type="term" value="C:membrane"/>
    <property type="evidence" value="ECO:0007669"/>
    <property type="project" value="UniProtKB-SubCell"/>
</dbReference>
<dbReference type="GO" id="GO:0015297">
    <property type="term" value="F:antiporter activity"/>
    <property type="evidence" value="ECO:0007669"/>
    <property type="project" value="InterPro"/>
</dbReference>
<feature type="domain" description="RCK C-terminal" evidence="9">
    <location>
        <begin position="674"/>
        <end position="751"/>
    </location>
</feature>
<feature type="transmembrane region" description="Helical" evidence="8">
    <location>
        <begin position="347"/>
        <end position="368"/>
    </location>
</feature>
<name>A0A4Z0V2Y9_9BACT</name>
<dbReference type="GO" id="GO:1902600">
    <property type="term" value="P:proton transmembrane transport"/>
    <property type="evidence" value="ECO:0007669"/>
    <property type="project" value="InterPro"/>
</dbReference>
<feature type="transmembrane region" description="Helical" evidence="8">
    <location>
        <begin position="515"/>
        <end position="537"/>
    </location>
</feature>
<dbReference type="Gene3D" id="3.30.70.1450">
    <property type="entry name" value="Regulator of K+ conductance, C-terminal domain"/>
    <property type="match status" value="2"/>
</dbReference>
<dbReference type="GO" id="GO:0006813">
    <property type="term" value="P:potassium ion transport"/>
    <property type="evidence" value="ECO:0007669"/>
    <property type="project" value="UniProtKB-KW"/>
</dbReference>
<keyword evidence="11" id="KW-1185">Reference proteome</keyword>
<dbReference type="InterPro" id="IPR036721">
    <property type="entry name" value="RCK_C_sf"/>
</dbReference>
<dbReference type="Pfam" id="PF02080">
    <property type="entry name" value="TrkA_C"/>
    <property type="match status" value="2"/>
</dbReference>
<keyword evidence="4" id="KW-0406">Ion transport</keyword>
<dbReference type="Pfam" id="PF00999">
    <property type="entry name" value="Na_H_Exchanger"/>
    <property type="match status" value="1"/>
</dbReference>
<dbReference type="InterPro" id="IPR006037">
    <property type="entry name" value="RCK_C"/>
</dbReference>
<evidence type="ECO:0000256" key="1">
    <source>
        <dbReference type="ARBA" id="ARBA00004141"/>
    </source>
</evidence>
<feature type="transmembrane region" description="Helical" evidence="8">
    <location>
        <begin position="314"/>
        <end position="335"/>
    </location>
</feature>
<keyword evidence="7 8" id="KW-0472">Membrane</keyword>
<evidence type="ECO:0000256" key="8">
    <source>
        <dbReference type="SAM" id="Phobius"/>
    </source>
</evidence>
<feature type="transmembrane region" description="Helical" evidence="8">
    <location>
        <begin position="289"/>
        <end position="308"/>
    </location>
</feature>
<evidence type="ECO:0000313" key="10">
    <source>
        <dbReference type="EMBL" id="TGG37154.1"/>
    </source>
</evidence>
<organism evidence="10 11">
    <name type="scientific">Duncaniella freteri</name>
    <dbReference type="NCBI Taxonomy" id="2530391"/>
    <lineage>
        <taxon>Bacteria</taxon>
        <taxon>Pseudomonadati</taxon>
        <taxon>Bacteroidota</taxon>
        <taxon>Bacteroidia</taxon>
        <taxon>Bacteroidales</taxon>
        <taxon>Muribaculaceae</taxon>
        <taxon>Duncaniella</taxon>
    </lineage>
</organism>
<feature type="transmembrane region" description="Helical" evidence="8">
    <location>
        <begin position="543"/>
        <end position="560"/>
    </location>
</feature>
<evidence type="ECO:0000259" key="9">
    <source>
        <dbReference type="PROSITE" id="PS51202"/>
    </source>
</evidence>
<dbReference type="AlphaFoldDB" id="A0A4Z0V2Y9"/>
<feature type="transmembrane region" description="Helical" evidence="8">
    <location>
        <begin position="107"/>
        <end position="129"/>
    </location>
</feature>
<feature type="transmembrane region" description="Helical" evidence="8">
    <location>
        <begin position="475"/>
        <end position="495"/>
    </location>
</feature>
<keyword evidence="4" id="KW-0633">Potassium transport</keyword>
<feature type="transmembrane region" description="Helical" evidence="8">
    <location>
        <begin position="76"/>
        <end position="95"/>
    </location>
</feature>
<dbReference type="EMBL" id="SJSA01000002">
    <property type="protein sequence ID" value="TGG37154.1"/>
    <property type="molecule type" value="Genomic_DNA"/>
</dbReference>
<feature type="transmembrane region" description="Helical" evidence="8">
    <location>
        <begin position="47"/>
        <end position="64"/>
    </location>
</feature>
<comment type="similarity">
    <text evidence="2">Belongs to the monovalent cation:proton antiporter 2 (CPA2) transporter (TC 2.A.37) family.</text>
</comment>
<dbReference type="Proteomes" id="UP000297635">
    <property type="component" value="Unassembled WGS sequence"/>
</dbReference>
<feature type="transmembrane region" description="Helical" evidence="8">
    <location>
        <begin position="166"/>
        <end position="190"/>
    </location>
</feature>
<feature type="transmembrane region" description="Helical" evidence="8">
    <location>
        <begin position="260"/>
        <end position="277"/>
    </location>
</feature>
<gene>
    <name evidence="10" type="ORF">EZ315_10765</name>
</gene>